<feature type="compositionally biased region" description="Basic and acidic residues" evidence="2">
    <location>
        <begin position="89"/>
        <end position="105"/>
    </location>
</feature>
<feature type="region of interest" description="Disordered" evidence="2">
    <location>
        <begin position="89"/>
        <end position="117"/>
    </location>
</feature>
<evidence type="ECO:0000313" key="4">
    <source>
        <dbReference type="Proteomes" id="UP001329825"/>
    </source>
</evidence>
<evidence type="ECO:0000256" key="1">
    <source>
        <dbReference type="SAM" id="Coils"/>
    </source>
</evidence>
<gene>
    <name evidence="3" type="ORF">IL334_005550</name>
</gene>
<keyword evidence="1" id="KW-0175">Coiled coil</keyword>
<organism evidence="3 4">
    <name type="scientific">Kwoniella shivajii</name>
    <dbReference type="NCBI Taxonomy" id="564305"/>
    <lineage>
        <taxon>Eukaryota</taxon>
        <taxon>Fungi</taxon>
        <taxon>Dikarya</taxon>
        <taxon>Basidiomycota</taxon>
        <taxon>Agaricomycotina</taxon>
        <taxon>Tremellomycetes</taxon>
        <taxon>Tremellales</taxon>
        <taxon>Cryptococcaceae</taxon>
        <taxon>Kwoniella</taxon>
    </lineage>
</organism>
<dbReference type="Proteomes" id="UP001329825">
    <property type="component" value="Chromosome 7"/>
</dbReference>
<sequence>MSSIINSIQSSSQRNAELLSILSETDHASPSLNQQRSYISQLESQLRTIDNQLKKSNSQREFDLKEHKKYSESVFRRFAYKASGQKDKFNEKANKEEKDYFDSLRESQNNENQKSNLKDSLEQAKLKTTHLESIVSRHDQTQKELDELYNSIFNGNTPSFPEEDVLENKNNSALKEYQCTRHSFECEKKTIEILQSASESMKLALGSMKDALSYSTWDMWGGGSMSDMMERNALSTAERYWSNVQMLNQQAKFSSPYVNDLPKVDVAMGNIMSDVFFDNIFTDMAFHDKIEHSNRDLNIAADALERNLQEAQIRYDQIAVDLKGKEKRLEDARRELQNKRSEIFNRVANQ</sequence>
<dbReference type="EMBL" id="CP141887">
    <property type="protein sequence ID" value="WRT68572.1"/>
    <property type="molecule type" value="Genomic_DNA"/>
</dbReference>
<dbReference type="PANTHER" id="PTHR21974">
    <property type="entry name" value="RE15880P"/>
    <property type="match status" value="1"/>
</dbReference>
<dbReference type="PANTHER" id="PTHR21974:SF2">
    <property type="entry name" value="RE15880P"/>
    <property type="match status" value="1"/>
</dbReference>
<feature type="compositionally biased region" description="Polar residues" evidence="2">
    <location>
        <begin position="106"/>
        <end position="115"/>
    </location>
</feature>
<feature type="coiled-coil region" evidence="1">
    <location>
        <begin position="287"/>
        <end position="346"/>
    </location>
</feature>
<accession>A0ABZ1D3G2</accession>
<name>A0ABZ1D3G2_9TREE</name>
<evidence type="ECO:0000313" key="3">
    <source>
        <dbReference type="EMBL" id="WRT68572.1"/>
    </source>
</evidence>
<keyword evidence="4" id="KW-1185">Reference proteome</keyword>
<reference evidence="3 4" key="1">
    <citation type="submission" date="2024-01" db="EMBL/GenBank/DDBJ databases">
        <title>Comparative genomics of Cryptococcus and Kwoniella reveals pathogenesis evolution and contrasting modes of karyotype evolution via chromosome fusion or intercentromeric recombination.</title>
        <authorList>
            <person name="Coelho M.A."/>
            <person name="David-Palma M."/>
            <person name="Shea T."/>
            <person name="Bowers K."/>
            <person name="McGinley-Smith S."/>
            <person name="Mohammad A.W."/>
            <person name="Gnirke A."/>
            <person name="Yurkov A.M."/>
            <person name="Nowrousian M."/>
            <person name="Sun S."/>
            <person name="Cuomo C.A."/>
            <person name="Heitman J."/>
        </authorList>
    </citation>
    <scope>NUCLEOTIDE SEQUENCE [LARGE SCALE GENOMIC DNA]</scope>
    <source>
        <strain evidence="3">CBS 11374</strain>
    </source>
</reference>
<dbReference type="GeneID" id="87957681"/>
<protein>
    <submittedName>
        <fullName evidence="3">Uncharacterized protein</fullName>
    </submittedName>
</protein>
<evidence type="ECO:0000256" key="2">
    <source>
        <dbReference type="SAM" id="MobiDB-lite"/>
    </source>
</evidence>
<dbReference type="RefSeq" id="XP_062793312.1">
    <property type="nucleotide sequence ID" value="XM_062937261.1"/>
</dbReference>
<proteinExistence type="predicted"/>